<dbReference type="InParanoid" id="G9N2F3"/>
<dbReference type="STRING" id="413071.G9N2F3"/>
<proteinExistence type="predicted"/>
<comment type="caution">
    <text evidence="1">The sequence shown here is derived from an EMBL/GenBank/DDBJ whole genome shotgun (WGS) entry which is preliminary data.</text>
</comment>
<dbReference type="GeneID" id="25798240"/>
<dbReference type="HOGENOM" id="CLU_019897_0_0_1"/>
<dbReference type="eggNOG" id="ENOG502SPDR">
    <property type="taxonomic scope" value="Eukaryota"/>
</dbReference>
<keyword evidence="2" id="KW-1185">Reference proteome</keyword>
<sequence>MTDSDVLLRLKTSCATTYDHYDQVVAVSQKIINDAFVGLYDENPEFAKISFSDRRVGSIEGDLLSPHLLLGGREGGGINLATVLYVMRFKSGKLIIYGATEEDDFEDDLDGWKLAVKVDLDKQFVKVDPTADPAEQERQQKIWDFIHNKFSIPGDYSISRLYAKLSDVTWKDYDYDASQFGHNSDGTPRSWAQLIKQYPDLEIGLPLFLGKWAQQQEDESMTMAGIKLMGEPPEENDPKESTFEPTAMIHQVFGYQNPAKGVPEPVVSYDVPGNLNSLLYCEMVEDNPLPQDSKLASRGIFTTQPSSTTPRIDGSFVLSHQLFLEKFLLPMLNAFNMATIIYPDSSRFSYSGTSSTVSWNYAIGLDKNHPNPGDSFYSFKPIYNPGSPQDVTAYKFTWEHSDTLTPKGYNPNSKVWGGFTAIGSSEVDFKWEPGTNSFRVTGLSEYKYDGEWADNEGMRYPFGWLRDTYQFTWGMKIDISSVEGGVLKMSLDAGPREDCNGNLAMTRHQQQQTSTPPGQTEDIKNRITSVISSQVRTLKANLAEAFQTTGQLTYPGYGTFDFSAPTIGNTGEVLATIAFKNVTGKIEVPPPQSLTLRPPESVPFLAVPFSAPCVAPIAKLSWSFTKPVKGSSESVEILINGKNNTDKAISLVSIAFTLSSQPSGQGLVTSTEFKADKWTIGEPDETKHDIFQIVVDTDGTPAFTDVAADVGEDKPPGITPITFSGTGDVSIEPGNTLTLALWTGTGFPNTYPVSIVEGWPKKKERACHSLRKAVNVILSPP</sequence>
<evidence type="ECO:0000313" key="2">
    <source>
        <dbReference type="Proteomes" id="UP000007115"/>
    </source>
</evidence>
<name>G9N2F3_HYPVG</name>
<dbReference type="VEuPathDB" id="FungiDB:TRIVIDRAFT_81227"/>
<reference evidence="1 2" key="1">
    <citation type="journal article" date="2011" name="Genome Biol.">
        <title>Comparative genome sequence analysis underscores mycoparasitism as the ancestral life style of Trichoderma.</title>
        <authorList>
            <person name="Kubicek C.P."/>
            <person name="Herrera-Estrella A."/>
            <person name="Seidl-Seiboth V."/>
            <person name="Martinez D.A."/>
            <person name="Druzhinina I.S."/>
            <person name="Thon M."/>
            <person name="Zeilinger S."/>
            <person name="Casas-Flores S."/>
            <person name="Horwitz B.A."/>
            <person name="Mukherjee P.K."/>
            <person name="Mukherjee M."/>
            <person name="Kredics L."/>
            <person name="Alcaraz L.D."/>
            <person name="Aerts A."/>
            <person name="Antal Z."/>
            <person name="Atanasova L."/>
            <person name="Cervantes-Badillo M.G."/>
            <person name="Challacombe J."/>
            <person name="Chertkov O."/>
            <person name="McCluskey K."/>
            <person name="Coulpier F."/>
            <person name="Deshpande N."/>
            <person name="von Doehren H."/>
            <person name="Ebbole D.J."/>
            <person name="Esquivel-Naranjo E.U."/>
            <person name="Fekete E."/>
            <person name="Flipphi M."/>
            <person name="Glaser F."/>
            <person name="Gomez-Rodriguez E.Y."/>
            <person name="Gruber S."/>
            <person name="Han C."/>
            <person name="Henrissat B."/>
            <person name="Hermosa R."/>
            <person name="Hernandez-Onate M."/>
            <person name="Karaffa L."/>
            <person name="Kosti I."/>
            <person name="Le Crom S."/>
            <person name="Lindquist E."/>
            <person name="Lucas S."/>
            <person name="Luebeck M."/>
            <person name="Luebeck P.S."/>
            <person name="Margeot A."/>
            <person name="Metz B."/>
            <person name="Misra M."/>
            <person name="Nevalainen H."/>
            <person name="Omann M."/>
            <person name="Packer N."/>
            <person name="Perrone G."/>
            <person name="Uresti-Rivera E.E."/>
            <person name="Salamov A."/>
            <person name="Schmoll M."/>
            <person name="Seiboth B."/>
            <person name="Shapiro H."/>
            <person name="Sukno S."/>
            <person name="Tamayo-Ramos J.A."/>
            <person name="Tisch D."/>
            <person name="Wiest A."/>
            <person name="Wilkinson H.H."/>
            <person name="Zhang M."/>
            <person name="Coutinho P.M."/>
            <person name="Kenerley C.M."/>
            <person name="Monte E."/>
            <person name="Baker S.E."/>
            <person name="Grigoriev I.V."/>
        </authorList>
    </citation>
    <scope>NUCLEOTIDE SEQUENCE [LARGE SCALE GENOMIC DNA]</scope>
    <source>
        <strain evidence="2">Gv29-8 / FGSC 10586</strain>
    </source>
</reference>
<evidence type="ECO:0000313" key="1">
    <source>
        <dbReference type="EMBL" id="EHK19264.1"/>
    </source>
</evidence>
<accession>G9N2F3</accession>
<dbReference type="OMA" id="TNATEIM"/>
<dbReference type="AlphaFoldDB" id="G9N2F3"/>
<dbReference type="EMBL" id="ABDF02000084">
    <property type="protein sequence ID" value="EHK19264.1"/>
    <property type="molecule type" value="Genomic_DNA"/>
</dbReference>
<organism evidence="1 2">
    <name type="scientific">Hypocrea virens (strain Gv29-8 / FGSC 10586)</name>
    <name type="common">Gliocladium virens</name>
    <name type="synonym">Trichoderma virens</name>
    <dbReference type="NCBI Taxonomy" id="413071"/>
    <lineage>
        <taxon>Eukaryota</taxon>
        <taxon>Fungi</taxon>
        <taxon>Dikarya</taxon>
        <taxon>Ascomycota</taxon>
        <taxon>Pezizomycotina</taxon>
        <taxon>Sordariomycetes</taxon>
        <taxon>Hypocreomycetidae</taxon>
        <taxon>Hypocreales</taxon>
        <taxon>Hypocreaceae</taxon>
        <taxon>Trichoderma</taxon>
    </lineage>
</organism>
<dbReference type="RefSeq" id="XP_013953462.1">
    <property type="nucleotide sequence ID" value="XM_014097987.1"/>
</dbReference>
<dbReference type="OrthoDB" id="5429442at2759"/>
<gene>
    <name evidence="1" type="ORF">TRIVIDRAFT_81227</name>
</gene>
<protein>
    <submittedName>
        <fullName evidence="1">Uncharacterized protein</fullName>
    </submittedName>
</protein>
<dbReference type="Proteomes" id="UP000007115">
    <property type="component" value="Unassembled WGS sequence"/>
</dbReference>